<comment type="pathway">
    <text evidence="1">Pyrimidine metabolism; UMP biosynthesis via de novo pathway.</text>
</comment>
<name>A0A9W4I352_PENOL</name>
<accession>A0A9W4I352</accession>
<protein>
    <submittedName>
        <fullName evidence="3">Uncharacterized protein</fullName>
    </submittedName>
</protein>
<sequence>MSAAGDWSPENPILAYLQTIAATKKTLPHGQPIVAYLSHNFTDSASLLRLAAELGPYIAVLEIAADCVDDWSSDVIEQLQQVAREHGFLLWEASKILNSMVNFMGRADAPLESRQALADLIKKTYTSGPLKTATWSNLATSWAPAAPIDQQEKDVLIPTLRLAAREAVATTTKTIQTEIFADSNNYSSGEEVEITPPFGESSSGWQEFSPQNMGSALRKSSTISVTTESVIPQPHLQGDNGAANVPLLARGVTLCLPSAIETAFTPEYRQSTIVAACANSDFVIGFVTTEPFFVNHRGTDLFELAMLDGNGNAQEGMDCAKFATSPYVSEQQRPLGVFSLVPPALGLDFELDPTFRPNGNVLSSFEPETPASVQYLFHITGKAVAQREKNRKEREGDTLKTGTPEGPKIVHLPVILIA</sequence>
<proteinExistence type="predicted"/>
<dbReference type="Gene3D" id="3.20.20.70">
    <property type="entry name" value="Aldolase class I"/>
    <property type="match status" value="1"/>
</dbReference>
<reference evidence="3" key="1">
    <citation type="submission" date="2021-07" db="EMBL/GenBank/DDBJ databases">
        <authorList>
            <person name="Branca A.L. A."/>
        </authorList>
    </citation>
    <scope>NUCLEOTIDE SEQUENCE</scope>
</reference>
<organism evidence="3 4">
    <name type="scientific">Penicillium olsonii</name>
    <dbReference type="NCBI Taxonomy" id="99116"/>
    <lineage>
        <taxon>Eukaryota</taxon>
        <taxon>Fungi</taxon>
        <taxon>Dikarya</taxon>
        <taxon>Ascomycota</taxon>
        <taxon>Pezizomycotina</taxon>
        <taxon>Eurotiomycetes</taxon>
        <taxon>Eurotiomycetidae</taxon>
        <taxon>Eurotiales</taxon>
        <taxon>Aspergillaceae</taxon>
        <taxon>Penicillium</taxon>
    </lineage>
</organism>
<dbReference type="PANTHER" id="PTHR19278:SF9">
    <property type="entry name" value="URIDINE 5'-MONOPHOSPHATE SYNTHASE"/>
    <property type="match status" value="1"/>
</dbReference>
<dbReference type="InterPro" id="IPR013785">
    <property type="entry name" value="Aldolase_TIM"/>
</dbReference>
<keyword evidence="4" id="KW-1185">Reference proteome</keyword>
<evidence type="ECO:0000256" key="2">
    <source>
        <dbReference type="ARBA" id="ARBA00022975"/>
    </source>
</evidence>
<dbReference type="Proteomes" id="UP001153618">
    <property type="component" value="Unassembled WGS sequence"/>
</dbReference>
<dbReference type="OrthoDB" id="10263753at2759"/>
<comment type="caution">
    <text evidence="3">The sequence shown here is derived from an EMBL/GenBank/DDBJ whole genome shotgun (WGS) entry which is preliminary data.</text>
</comment>
<evidence type="ECO:0000256" key="1">
    <source>
        <dbReference type="ARBA" id="ARBA00004725"/>
    </source>
</evidence>
<keyword evidence="2" id="KW-0665">Pyrimidine biosynthesis</keyword>
<dbReference type="GO" id="GO:0004588">
    <property type="term" value="F:orotate phosphoribosyltransferase activity"/>
    <property type="evidence" value="ECO:0007669"/>
    <property type="project" value="TreeGrafter"/>
</dbReference>
<dbReference type="EMBL" id="CAJVOS010000050">
    <property type="protein sequence ID" value="CAG8213714.1"/>
    <property type="molecule type" value="Genomic_DNA"/>
</dbReference>
<evidence type="ECO:0000313" key="4">
    <source>
        <dbReference type="Proteomes" id="UP001153618"/>
    </source>
</evidence>
<dbReference type="PANTHER" id="PTHR19278">
    <property type="entry name" value="OROTATE PHOSPHORIBOSYLTRANSFERASE"/>
    <property type="match status" value="1"/>
</dbReference>
<dbReference type="GO" id="GO:0019856">
    <property type="term" value="P:pyrimidine nucleobase biosynthetic process"/>
    <property type="evidence" value="ECO:0007669"/>
    <property type="project" value="TreeGrafter"/>
</dbReference>
<evidence type="ECO:0000313" key="3">
    <source>
        <dbReference type="EMBL" id="CAG8213714.1"/>
    </source>
</evidence>
<gene>
    <name evidence="3" type="ORF">POLS_LOCUS7893</name>
</gene>
<dbReference type="GO" id="GO:0006222">
    <property type="term" value="P:UMP biosynthetic process"/>
    <property type="evidence" value="ECO:0007669"/>
    <property type="project" value="TreeGrafter"/>
</dbReference>
<dbReference type="AlphaFoldDB" id="A0A9W4I352"/>